<protein>
    <recommendedName>
        <fullName evidence="2">VanZ-like domain-containing protein</fullName>
    </recommendedName>
</protein>
<feature type="transmembrane region" description="Helical" evidence="1">
    <location>
        <begin position="170"/>
        <end position="190"/>
    </location>
</feature>
<evidence type="ECO:0000259" key="2">
    <source>
        <dbReference type="Pfam" id="PF04892"/>
    </source>
</evidence>
<keyword evidence="1" id="KW-1133">Transmembrane helix</keyword>
<dbReference type="EMBL" id="BMVO01000016">
    <property type="protein sequence ID" value="GHB16484.1"/>
    <property type="molecule type" value="Genomic_DNA"/>
</dbReference>
<sequence length="442" mass="47142">MLKAFFVDQHTLAAVSVALCLLAAGITYFFGRSRLPYPRSSALLLASLVGVPCLAFSGSSRTALRTCTFNWQPTGAFLSDQGLLNAVLFLAVGFFGLLASRRPVAVTAGASALSATVEVAQAMVPPLAQTCEASDFVASTAGALLGMLAAWATVHISQSAPVSFRHHPRSVVWVISAAFALNATTVALWVTPAVNDSSIQYVTPDMRKAARTHVRQAFGDHYKIGKISYDPTAHIVYVGLKGGMAHLSWPKQREFNVSLVSYQKGIQPADVGSFPVGGEVKPPAKETDARGIARRYVAERYPFALKGSKVESYAIADGRLGWAFSWRKVVNGILMPMRLDIAIDLKGQVSDLLVRDLADPDELPKPKLTEAQAKSNLRKSPGLPSEVTQIGDGLAIARSDTGKEWQVVWLFPTGVGNKEGPTLAVDAVTGKPLEEGQASAAP</sequence>
<dbReference type="Proteomes" id="UP000599437">
    <property type="component" value="Unassembled WGS sequence"/>
</dbReference>
<comment type="caution">
    <text evidence="3">The sequence shown here is derived from an EMBL/GenBank/DDBJ whole genome shotgun (WGS) entry which is preliminary data.</text>
</comment>
<keyword evidence="4" id="KW-1185">Reference proteome</keyword>
<evidence type="ECO:0000313" key="4">
    <source>
        <dbReference type="Proteomes" id="UP000599437"/>
    </source>
</evidence>
<keyword evidence="1" id="KW-0812">Transmembrane</keyword>
<gene>
    <name evidence="3" type="ORF">GCM10010346_45440</name>
</gene>
<feature type="transmembrane region" description="Helical" evidence="1">
    <location>
        <begin position="136"/>
        <end position="158"/>
    </location>
</feature>
<feature type="transmembrane region" description="Helical" evidence="1">
    <location>
        <begin position="42"/>
        <end position="62"/>
    </location>
</feature>
<evidence type="ECO:0000313" key="3">
    <source>
        <dbReference type="EMBL" id="GHB16484.1"/>
    </source>
</evidence>
<feature type="domain" description="VanZ-like" evidence="2">
    <location>
        <begin position="70"/>
        <end position="151"/>
    </location>
</feature>
<proteinExistence type="predicted"/>
<dbReference type="InterPro" id="IPR006976">
    <property type="entry name" value="VanZ-like"/>
</dbReference>
<evidence type="ECO:0000256" key="1">
    <source>
        <dbReference type="SAM" id="Phobius"/>
    </source>
</evidence>
<feature type="transmembrane region" description="Helical" evidence="1">
    <location>
        <begin position="12"/>
        <end position="30"/>
    </location>
</feature>
<keyword evidence="1" id="KW-0472">Membrane</keyword>
<dbReference type="RefSeq" id="WP_138896284.1">
    <property type="nucleotide sequence ID" value="NZ_BMVO01000016.1"/>
</dbReference>
<dbReference type="Pfam" id="PF04892">
    <property type="entry name" value="VanZ"/>
    <property type="match status" value="1"/>
</dbReference>
<accession>A0ABQ3DX74</accession>
<name>A0ABQ3DX74_9ACTN</name>
<feature type="transmembrane region" description="Helical" evidence="1">
    <location>
        <begin position="82"/>
        <end position="99"/>
    </location>
</feature>
<reference evidence="4" key="1">
    <citation type="journal article" date="2019" name="Int. J. Syst. Evol. Microbiol.">
        <title>The Global Catalogue of Microorganisms (GCM) 10K type strain sequencing project: providing services to taxonomists for standard genome sequencing and annotation.</title>
        <authorList>
            <consortium name="The Broad Institute Genomics Platform"/>
            <consortium name="The Broad Institute Genome Sequencing Center for Infectious Disease"/>
            <person name="Wu L."/>
            <person name="Ma J."/>
        </authorList>
    </citation>
    <scope>NUCLEOTIDE SEQUENCE [LARGE SCALE GENOMIC DNA]</scope>
    <source>
        <strain evidence="4">JCM 4737</strain>
    </source>
</reference>
<organism evidence="3 4">
    <name type="scientific">Streptomyces chryseus</name>
    <dbReference type="NCBI Taxonomy" id="68186"/>
    <lineage>
        <taxon>Bacteria</taxon>
        <taxon>Bacillati</taxon>
        <taxon>Actinomycetota</taxon>
        <taxon>Actinomycetes</taxon>
        <taxon>Kitasatosporales</taxon>
        <taxon>Streptomycetaceae</taxon>
        <taxon>Streptomyces</taxon>
    </lineage>
</organism>